<gene>
    <name evidence="3" type="ORF">Ae201684_010404</name>
</gene>
<proteinExistence type="predicted"/>
<dbReference type="GO" id="GO:0046983">
    <property type="term" value="F:protein dimerization activity"/>
    <property type="evidence" value="ECO:0007669"/>
    <property type="project" value="InterPro"/>
</dbReference>
<keyword evidence="4" id="KW-1185">Reference proteome</keyword>
<dbReference type="SUPFAM" id="SSF53098">
    <property type="entry name" value="Ribonuclease H-like"/>
    <property type="match status" value="1"/>
</dbReference>
<name>A0A6G0WYC2_9STRA</name>
<reference evidence="3 4" key="1">
    <citation type="submission" date="2019-07" db="EMBL/GenBank/DDBJ databases">
        <title>Genomics analysis of Aphanomyces spp. identifies a new class of oomycete effector associated with host adaptation.</title>
        <authorList>
            <person name="Gaulin E."/>
        </authorList>
    </citation>
    <scope>NUCLEOTIDE SEQUENCE [LARGE SCALE GENOMIC DNA]</scope>
    <source>
        <strain evidence="3 4">ATCC 201684</strain>
    </source>
</reference>
<dbReference type="Pfam" id="PF05699">
    <property type="entry name" value="Dimer_Tnp_hAT"/>
    <property type="match status" value="1"/>
</dbReference>
<protein>
    <recommendedName>
        <fullName evidence="2">HAT C-terminal dimerisation domain-containing protein</fullName>
    </recommendedName>
</protein>
<dbReference type="PANTHER" id="PTHR46169:SF15">
    <property type="entry name" value="INNER CENTROMERE PROTEIN A-LIKE ISOFORM X1-RELATED"/>
    <property type="match status" value="1"/>
</dbReference>
<evidence type="ECO:0000313" key="4">
    <source>
        <dbReference type="Proteomes" id="UP000481153"/>
    </source>
</evidence>
<accession>A0A6G0WYC2</accession>
<feature type="domain" description="HAT C-terminal dimerisation" evidence="2">
    <location>
        <begin position="438"/>
        <end position="488"/>
    </location>
</feature>
<sequence length="527" mass="58310">MRKANEKTKQLLIDQLVELCTQELLPLDIVTSSAFRALWTTLRSAANGGSTSSSLSSSSAPPPLDKWMLPPDSATLYTHVQTQYLATRLVLHQRLLQLAQDGIVLGLTYAMWPQSSSSSSILSVMVHFIDGEFSLHDRVLDVHVVPTTSMSKTMPPLAQIHASLEEIGQPVVTICAATTPTPESLALYPFETFPSMNLDAALDSIATTCHDPLVVAVLQLIATGGGCVDGWPLASTAVTWTALLRALQFLHTHWLMRCDLWEDIFKQDMLSMTQHHLEALLSFCTLFVSAVQAFEKQHVPTLHTVCYWRHALTHHCSLGSDDDDELRDIKMAALAPLQSWTLSCKQIIAALLDPGQRKRVGKFGVDSKAVSEAKGTLRDIMVEMLPHATKAQESTVQDQKAKRSSPTTTATSILSMYGGDSEDEEQFDATRTLDVDDELTKYFERDSPLLDDATHDGNLLLWWKWQAKRWPLLSRAARCILSLPAASKIPDAVHSRQGTLPPANVREILFLHSNRDLRPTAADSFIL</sequence>
<dbReference type="AlphaFoldDB" id="A0A6G0WYC2"/>
<dbReference type="Proteomes" id="UP000481153">
    <property type="component" value="Unassembled WGS sequence"/>
</dbReference>
<dbReference type="VEuPathDB" id="FungiDB:AeMF1_021587"/>
<dbReference type="InterPro" id="IPR052717">
    <property type="entry name" value="Vacuolar_transposase_reg"/>
</dbReference>
<dbReference type="InterPro" id="IPR008906">
    <property type="entry name" value="HATC_C_dom"/>
</dbReference>
<organism evidence="3 4">
    <name type="scientific">Aphanomyces euteiches</name>
    <dbReference type="NCBI Taxonomy" id="100861"/>
    <lineage>
        <taxon>Eukaryota</taxon>
        <taxon>Sar</taxon>
        <taxon>Stramenopiles</taxon>
        <taxon>Oomycota</taxon>
        <taxon>Saprolegniomycetes</taxon>
        <taxon>Saprolegniales</taxon>
        <taxon>Verrucalvaceae</taxon>
        <taxon>Aphanomyces</taxon>
    </lineage>
</organism>
<dbReference type="PANTHER" id="PTHR46169">
    <property type="entry name" value="DNA REPLICATION-RELATED ELEMENT FACTOR, ISOFORM A"/>
    <property type="match status" value="1"/>
</dbReference>
<comment type="caution">
    <text evidence="3">The sequence shown here is derived from an EMBL/GenBank/DDBJ whole genome shotgun (WGS) entry which is preliminary data.</text>
</comment>
<evidence type="ECO:0000259" key="2">
    <source>
        <dbReference type="Pfam" id="PF05699"/>
    </source>
</evidence>
<dbReference type="SUPFAM" id="SSF140996">
    <property type="entry name" value="Hermes dimerisation domain"/>
    <property type="match status" value="1"/>
</dbReference>
<dbReference type="InterPro" id="IPR012337">
    <property type="entry name" value="RNaseH-like_sf"/>
</dbReference>
<dbReference type="GO" id="GO:0006357">
    <property type="term" value="P:regulation of transcription by RNA polymerase II"/>
    <property type="evidence" value="ECO:0007669"/>
    <property type="project" value="TreeGrafter"/>
</dbReference>
<evidence type="ECO:0000313" key="3">
    <source>
        <dbReference type="EMBL" id="KAF0732509.1"/>
    </source>
</evidence>
<feature type="compositionally biased region" description="Polar residues" evidence="1">
    <location>
        <begin position="391"/>
        <end position="414"/>
    </location>
</feature>
<dbReference type="EMBL" id="VJMJ01000131">
    <property type="protein sequence ID" value="KAF0732509.1"/>
    <property type="molecule type" value="Genomic_DNA"/>
</dbReference>
<feature type="region of interest" description="Disordered" evidence="1">
    <location>
        <begin position="391"/>
        <end position="415"/>
    </location>
</feature>
<dbReference type="GO" id="GO:0005634">
    <property type="term" value="C:nucleus"/>
    <property type="evidence" value="ECO:0007669"/>
    <property type="project" value="TreeGrafter"/>
</dbReference>
<evidence type="ECO:0000256" key="1">
    <source>
        <dbReference type="SAM" id="MobiDB-lite"/>
    </source>
</evidence>